<keyword evidence="1" id="KW-0812">Transmembrane</keyword>
<gene>
    <name evidence="2" type="ORF">REISMN_05270</name>
</gene>
<keyword evidence="3" id="KW-1185">Reference proteome</keyword>
<proteinExistence type="predicted"/>
<dbReference type="EMBL" id="JFKF01000114">
    <property type="protein sequence ID" value="KDO02749.1"/>
    <property type="molecule type" value="Genomic_DNA"/>
</dbReference>
<dbReference type="Proteomes" id="UP000027161">
    <property type="component" value="Unassembled WGS sequence"/>
</dbReference>
<keyword evidence="1" id="KW-1133">Transmembrane helix</keyword>
<comment type="caution">
    <text evidence="2">The sequence shown here is derived from an EMBL/GenBank/DDBJ whole genome shotgun (WGS) entry which is preliminary data.</text>
</comment>
<evidence type="ECO:0000256" key="1">
    <source>
        <dbReference type="SAM" id="Phobius"/>
    </source>
</evidence>
<evidence type="ECO:0000313" key="2">
    <source>
        <dbReference type="EMBL" id="KDO02749.1"/>
    </source>
</evidence>
<reference evidence="2 3" key="1">
    <citation type="submission" date="2014-02" db="EMBL/GenBank/DDBJ databases">
        <title>Draft genome sequence of Rickettsia buchneri sp. nov. ISO7T.</title>
        <authorList>
            <person name="Felsheim R.F."/>
            <person name="Kurtti T.J."/>
            <person name="Munderloh U.G."/>
        </authorList>
    </citation>
    <scope>NUCLEOTIDE SEQUENCE [LARGE SCALE GENOMIC DNA]</scope>
    <source>
        <strain evidence="2 3">ISO7</strain>
    </source>
</reference>
<dbReference type="AlphaFoldDB" id="A0A8E1BZN7"/>
<feature type="transmembrane region" description="Helical" evidence="1">
    <location>
        <begin position="6"/>
        <end position="25"/>
    </location>
</feature>
<keyword evidence="1" id="KW-0472">Membrane</keyword>
<protein>
    <submittedName>
        <fullName evidence="2">Uncharacterized protein</fullName>
    </submittedName>
</protein>
<evidence type="ECO:0000313" key="3">
    <source>
        <dbReference type="Proteomes" id="UP000027161"/>
    </source>
</evidence>
<dbReference type="RefSeq" id="WP_008580881.1">
    <property type="nucleotide sequence ID" value="NZ_CP113531.1"/>
</dbReference>
<accession>A0A8E1BZN7</accession>
<organism evidence="2 3">
    <name type="scientific">Rickettsia tamurae subsp. buchneri</name>
    <dbReference type="NCBI Taxonomy" id="1462938"/>
    <lineage>
        <taxon>Bacteria</taxon>
        <taxon>Pseudomonadati</taxon>
        <taxon>Pseudomonadota</taxon>
        <taxon>Alphaproteobacteria</taxon>
        <taxon>Rickettsiales</taxon>
        <taxon>Rickettsiaceae</taxon>
        <taxon>Rickettsieae</taxon>
        <taxon>Rickettsia</taxon>
        <taxon>spotted fever group</taxon>
    </lineage>
</organism>
<sequence length="89" mass="10459">MVYQILVMSLIIIEGLLIVISLKYLQKIIFTSKDFITAVDKAQEDILPVFKELKNLIEITSKKENHILHTVFYLEEIEMYVKMILSKLE</sequence>
<name>A0A8E1BZN7_9RICK</name>